<dbReference type="Proteomes" id="UP000570514">
    <property type="component" value="Unassembled WGS sequence"/>
</dbReference>
<keyword evidence="1" id="KW-0472">Membrane</keyword>
<comment type="caution">
    <text evidence="2">The sequence shown here is derived from an EMBL/GenBank/DDBJ whole genome shotgun (WGS) entry which is preliminary data.</text>
</comment>
<name>A0A846MU95_9PROT</name>
<keyword evidence="3" id="KW-1185">Reference proteome</keyword>
<protein>
    <submittedName>
        <fullName evidence="2">Uncharacterized protein</fullName>
    </submittedName>
</protein>
<accession>A0A846MU95</accession>
<keyword evidence="1" id="KW-1133">Transmembrane helix</keyword>
<feature type="transmembrane region" description="Helical" evidence="1">
    <location>
        <begin position="12"/>
        <end position="31"/>
    </location>
</feature>
<gene>
    <name evidence="2" type="ORF">FHS83_000123</name>
</gene>
<organism evidence="2 3">
    <name type="scientific">Rhizomicrobium palustre</name>
    <dbReference type="NCBI Taxonomy" id="189966"/>
    <lineage>
        <taxon>Bacteria</taxon>
        <taxon>Pseudomonadati</taxon>
        <taxon>Pseudomonadota</taxon>
        <taxon>Alphaproteobacteria</taxon>
        <taxon>Micropepsales</taxon>
        <taxon>Micropepsaceae</taxon>
        <taxon>Rhizomicrobium</taxon>
    </lineage>
</organism>
<dbReference type="EMBL" id="JAASRM010000001">
    <property type="protein sequence ID" value="NIK86805.1"/>
    <property type="molecule type" value="Genomic_DNA"/>
</dbReference>
<evidence type="ECO:0000313" key="3">
    <source>
        <dbReference type="Proteomes" id="UP000570514"/>
    </source>
</evidence>
<sequence>MPEFLRGLNWRVFAVAAVLVGLMGFQYVVLIR</sequence>
<proteinExistence type="predicted"/>
<dbReference type="AlphaFoldDB" id="A0A846MU95"/>
<reference evidence="2 3" key="1">
    <citation type="submission" date="2020-03" db="EMBL/GenBank/DDBJ databases">
        <title>Genomic Encyclopedia of Type Strains, Phase IV (KMG-IV): sequencing the most valuable type-strain genomes for metagenomic binning, comparative biology and taxonomic classification.</title>
        <authorList>
            <person name="Goeker M."/>
        </authorList>
    </citation>
    <scope>NUCLEOTIDE SEQUENCE [LARGE SCALE GENOMIC DNA]</scope>
    <source>
        <strain evidence="2 3">DSM 19867</strain>
    </source>
</reference>
<evidence type="ECO:0000313" key="2">
    <source>
        <dbReference type="EMBL" id="NIK86805.1"/>
    </source>
</evidence>
<keyword evidence="1" id="KW-0812">Transmembrane</keyword>
<evidence type="ECO:0000256" key="1">
    <source>
        <dbReference type="SAM" id="Phobius"/>
    </source>
</evidence>